<evidence type="ECO:0000256" key="4">
    <source>
        <dbReference type="ARBA" id="ARBA00023180"/>
    </source>
</evidence>
<dbReference type="AlphaFoldDB" id="A0AA85IRZ2"/>
<comment type="similarity">
    <text evidence="2 6">Belongs to the glycosyl hydrolase 20 family.</text>
</comment>
<dbReference type="PRINTS" id="PR00738">
    <property type="entry name" value="GLHYDRLASE20"/>
</dbReference>
<keyword evidence="5 6" id="KW-0326">Glycosidase</keyword>
<dbReference type="GO" id="GO:0006689">
    <property type="term" value="P:ganglioside catabolic process"/>
    <property type="evidence" value="ECO:0007669"/>
    <property type="project" value="TreeGrafter"/>
</dbReference>
<evidence type="ECO:0000313" key="10">
    <source>
        <dbReference type="Proteomes" id="UP000050795"/>
    </source>
</evidence>
<dbReference type="InterPro" id="IPR025705">
    <property type="entry name" value="Beta_hexosaminidase_sua/sub"/>
</dbReference>
<dbReference type="GO" id="GO:0005975">
    <property type="term" value="P:carbohydrate metabolic process"/>
    <property type="evidence" value="ECO:0007669"/>
    <property type="project" value="InterPro"/>
</dbReference>
<keyword evidence="10" id="KW-1185">Reference proteome</keyword>
<dbReference type="InterPro" id="IPR029019">
    <property type="entry name" value="HEX_eukaryotic_N"/>
</dbReference>
<dbReference type="GO" id="GO:0030203">
    <property type="term" value="P:glycosaminoglycan metabolic process"/>
    <property type="evidence" value="ECO:0007669"/>
    <property type="project" value="TreeGrafter"/>
</dbReference>
<keyword evidence="3 6" id="KW-0378">Hydrolase</keyword>
<dbReference type="InterPro" id="IPR029018">
    <property type="entry name" value="Hex-like_dom2"/>
</dbReference>
<evidence type="ECO:0000256" key="6">
    <source>
        <dbReference type="PIRNR" id="PIRNR001093"/>
    </source>
</evidence>
<dbReference type="Gene3D" id="3.20.20.80">
    <property type="entry name" value="Glycosidases"/>
    <property type="match status" value="1"/>
</dbReference>
<keyword evidence="7" id="KW-0732">Signal</keyword>
<protein>
    <recommendedName>
        <fullName evidence="6">Beta-hexosaminidase</fullName>
        <ecNumber evidence="6">3.2.1.52</ecNumber>
    </recommendedName>
</protein>
<evidence type="ECO:0000259" key="8">
    <source>
        <dbReference type="Pfam" id="PF00728"/>
    </source>
</evidence>
<evidence type="ECO:0000256" key="1">
    <source>
        <dbReference type="ARBA" id="ARBA00001231"/>
    </source>
</evidence>
<comment type="catalytic activity">
    <reaction evidence="1 6">
        <text>Hydrolysis of terminal non-reducing N-acetyl-D-hexosamine residues in N-acetyl-beta-D-hexosaminides.</text>
        <dbReference type="EC" id="3.2.1.52"/>
    </reaction>
</comment>
<reference evidence="10" key="1">
    <citation type="submission" date="2022-06" db="EMBL/GenBank/DDBJ databases">
        <authorList>
            <person name="Berger JAMES D."/>
            <person name="Berger JAMES D."/>
        </authorList>
    </citation>
    <scope>NUCLEOTIDE SEQUENCE [LARGE SCALE GENOMIC DNA]</scope>
</reference>
<feature type="signal peptide" evidence="7">
    <location>
        <begin position="1"/>
        <end position="19"/>
    </location>
</feature>
<dbReference type="WBParaSite" id="TREG1_101730.1">
    <property type="protein sequence ID" value="TREG1_101730.1"/>
    <property type="gene ID" value="TREG1_101730"/>
</dbReference>
<dbReference type="Pfam" id="PF14845">
    <property type="entry name" value="Glycohydro_20b2"/>
    <property type="match status" value="1"/>
</dbReference>
<evidence type="ECO:0000256" key="5">
    <source>
        <dbReference type="ARBA" id="ARBA00023295"/>
    </source>
</evidence>
<reference evidence="11" key="2">
    <citation type="submission" date="2023-11" db="UniProtKB">
        <authorList>
            <consortium name="WormBaseParasite"/>
        </authorList>
    </citation>
    <scope>IDENTIFICATION</scope>
</reference>
<evidence type="ECO:0000259" key="9">
    <source>
        <dbReference type="Pfam" id="PF14845"/>
    </source>
</evidence>
<dbReference type="SUPFAM" id="SSF55545">
    <property type="entry name" value="beta-N-acetylhexosaminidase-like domain"/>
    <property type="match status" value="1"/>
</dbReference>
<dbReference type="EC" id="3.2.1.52" evidence="6"/>
<dbReference type="Pfam" id="PF00728">
    <property type="entry name" value="Glyco_hydro_20"/>
    <property type="match status" value="1"/>
</dbReference>
<dbReference type="InterPro" id="IPR015883">
    <property type="entry name" value="Glyco_hydro_20_cat"/>
</dbReference>
<sequence length="524" mass="60631">MIIMSKLLIFTTFIIISSALIPQMKIISYRRKLCKVNGLLNFEYDYTSCYILEEAIKRFVSRLKTEHVPPGYLYSKNCSLSSVKIEITEGCSEKESNLWPSESMKESYSMQIRDDTINIRSEEIWGTLHALETLFQLVQKDISGHNEIYECNIDDSPRFFHRGVMIDTARHYLSTDTIRNLIDAMSMVKMNVLHWHMTDDESFPYDSSVYPELSSQGAYHPHEYVYERGEIDSLIEFARLRGIRVIVEFDTPGHTSSWGRSHPEILSGESHEGPINPASEDTRTILSNLFQEVVSVFPDKFLHLGGSVYDRQLWQEDAEIQEFMKQNGFDEDYNKLENYYFEMLAGIIENIGASAQSTITPIVWQSVFENGYRGNTNTVIHVQNESDWQNLVKSITSSGYRVINSACWSNLNEAVVTDTRKFYECDVSQFGGTDEEVEMVIGGEVIIWGTYVDDVNLFVESWPIIAAAAERLWYHYSADFTYFSDRLKDLHCRMRTFDWNVQPFNGPGYCPLYWLPLRETSNFL</sequence>
<dbReference type="GO" id="GO:0005764">
    <property type="term" value="C:lysosome"/>
    <property type="evidence" value="ECO:0007669"/>
    <property type="project" value="TreeGrafter"/>
</dbReference>
<dbReference type="GO" id="GO:0016020">
    <property type="term" value="C:membrane"/>
    <property type="evidence" value="ECO:0007669"/>
    <property type="project" value="TreeGrafter"/>
</dbReference>
<dbReference type="GO" id="GO:0004563">
    <property type="term" value="F:beta-N-acetylhexosaminidase activity"/>
    <property type="evidence" value="ECO:0007669"/>
    <property type="project" value="UniProtKB-EC"/>
</dbReference>
<evidence type="ECO:0000256" key="7">
    <source>
        <dbReference type="SAM" id="SignalP"/>
    </source>
</evidence>
<dbReference type="SUPFAM" id="SSF51445">
    <property type="entry name" value="(Trans)glycosidases"/>
    <property type="match status" value="1"/>
</dbReference>
<feature type="chain" id="PRO_5041684114" description="Beta-hexosaminidase" evidence="7">
    <location>
        <begin position="20"/>
        <end position="524"/>
    </location>
</feature>
<dbReference type="InterPro" id="IPR017853">
    <property type="entry name" value="GH"/>
</dbReference>
<keyword evidence="4" id="KW-0325">Glycoprotein</keyword>
<organism evidence="10 11">
    <name type="scientific">Trichobilharzia regenti</name>
    <name type="common">Nasal bird schistosome</name>
    <dbReference type="NCBI Taxonomy" id="157069"/>
    <lineage>
        <taxon>Eukaryota</taxon>
        <taxon>Metazoa</taxon>
        <taxon>Spiralia</taxon>
        <taxon>Lophotrochozoa</taxon>
        <taxon>Platyhelminthes</taxon>
        <taxon>Trematoda</taxon>
        <taxon>Digenea</taxon>
        <taxon>Strigeidida</taxon>
        <taxon>Schistosomatoidea</taxon>
        <taxon>Schistosomatidae</taxon>
        <taxon>Trichobilharzia</taxon>
    </lineage>
</organism>
<evidence type="ECO:0000313" key="11">
    <source>
        <dbReference type="WBParaSite" id="TREG1_101730.1"/>
    </source>
</evidence>
<feature type="domain" description="Beta-hexosaminidase eukaryotic type N-terminal" evidence="9">
    <location>
        <begin position="48"/>
        <end position="137"/>
    </location>
</feature>
<proteinExistence type="inferred from homology"/>
<dbReference type="PANTHER" id="PTHR22600:SF21">
    <property type="entry name" value="BETA-HEXOSAMINIDASE A"/>
    <property type="match status" value="1"/>
</dbReference>
<evidence type="ECO:0000256" key="2">
    <source>
        <dbReference type="ARBA" id="ARBA00006285"/>
    </source>
</evidence>
<evidence type="ECO:0000256" key="3">
    <source>
        <dbReference type="ARBA" id="ARBA00022801"/>
    </source>
</evidence>
<accession>A0AA85IRZ2</accession>
<dbReference type="PANTHER" id="PTHR22600">
    <property type="entry name" value="BETA-HEXOSAMINIDASE"/>
    <property type="match status" value="1"/>
</dbReference>
<name>A0AA85IRZ2_TRIRE</name>
<dbReference type="Gene3D" id="3.30.379.10">
    <property type="entry name" value="Chitobiase/beta-hexosaminidase domain 2-like"/>
    <property type="match status" value="1"/>
</dbReference>
<dbReference type="Proteomes" id="UP000050795">
    <property type="component" value="Unassembled WGS sequence"/>
</dbReference>
<feature type="domain" description="Glycoside hydrolase family 20 catalytic" evidence="8">
    <location>
        <begin position="159"/>
        <end position="474"/>
    </location>
</feature>
<dbReference type="PIRSF" id="PIRSF001093">
    <property type="entry name" value="B-hxosamndse_ab_euk"/>
    <property type="match status" value="1"/>
</dbReference>